<evidence type="ECO:0000313" key="5">
    <source>
        <dbReference type="Proteomes" id="UP001138768"/>
    </source>
</evidence>
<proteinExistence type="predicted"/>
<sequence>MVSWSVLGRWSDADRSGSSHCDLSPVDLPNQRWTVTEGTPSVYSRPRPTENESRPMSLGRRTSTQTHWRGRSTMEHGHGALIERVEALGMAAVAFSGGADSTLLLALLRKHLGREQVIALTAVTPYMVRQEIGDAVALAARLDVRHELVEMPMPAGMEVNPTDRCYRCKRSMYTQLLQSAVDFGFSGLVDGSNTDDADEQRPGLRALRELGIRSPFIELGIDKAAVRQIAREMDLPTWYKPTNACLLTRIGFNVRFTMEQLQRIEEAERFLLELGYTWVRVRCHGELARIEVAPVQRERLLTDAATVIEGIQRFGFRYVTMDLAGYQTGSMSD</sequence>
<evidence type="ECO:0000313" key="4">
    <source>
        <dbReference type="EMBL" id="MBK1618331.1"/>
    </source>
</evidence>
<dbReference type="SUPFAM" id="SSF52402">
    <property type="entry name" value="Adenine nucleotide alpha hydrolases-like"/>
    <property type="match status" value="1"/>
</dbReference>
<dbReference type="Proteomes" id="UP001138768">
    <property type="component" value="Unassembled WGS sequence"/>
</dbReference>
<dbReference type="GO" id="GO:0016874">
    <property type="term" value="F:ligase activity"/>
    <property type="evidence" value="ECO:0007669"/>
    <property type="project" value="UniProtKB-KW"/>
</dbReference>
<evidence type="ECO:0000256" key="2">
    <source>
        <dbReference type="SAM" id="MobiDB-lite"/>
    </source>
</evidence>
<dbReference type="InterPro" id="IPR052188">
    <property type="entry name" value="Ni-pincer_cofactor_biosynth"/>
</dbReference>
<dbReference type="AlphaFoldDB" id="A0A9X1B432"/>
<dbReference type="EMBL" id="NRRY01000009">
    <property type="protein sequence ID" value="MBK1618331.1"/>
    <property type="molecule type" value="Genomic_DNA"/>
</dbReference>
<evidence type="ECO:0000256" key="1">
    <source>
        <dbReference type="ARBA" id="ARBA00022598"/>
    </source>
</evidence>
<accession>A0A9X1B432</accession>
<name>A0A9X1B432_9GAMM</name>
<feature type="compositionally biased region" description="Polar residues" evidence="2">
    <location>
        <begin position="31"/>
        <end position="42"/>
    </location>
</feature>
<protein>
    <submittedName>
        <fullName evidence="4">TIGR00268 family protein</fullName>
    </submittedName>
</protein>
<dbReference type="InterPro" id="IPR014729">
    <property type="entry name" value="Rossmann-like_a/b/a_fold"/>
</dbReference>
<organism evidence="4 5">
    <name type="scientific">Lamprobacter modestohalophilus</name>
    <dbReference type="NCBI Taxonomy" id="1064514"/>
    <lineage>
        <taxon>Bacteria</taxon>
        <taxon>Pseudomonadati</taxon>
        <taxon>Pseudomonadota</taxon>
        <taxon>Gammaproteobacteria</taxon>
        <taxon>Chromatiales</taxon>
        <taxon>Chromatiaceae</taxon>
        <taxon>Lamprobacter</taxon>
    </lineage>
</organism>
<dbReference type="PANTHER" id="PTHR43169:SF2">
    <property type="entry name" value="NAD_GMP SYNTHASE DOMAIN-CONTAINING PROTEIN"/>
    <property type="match status" value="1"/>
</dbReference>
<feature type="region of interest" description="Disordered" evidence="2">
    <location>
        <begin position="1"/>
        <end position="73"/>
    </location>
</feature>
<gene>
    <name evidence="4" type="ORF">CKO42_07735</name>
</gene>
<dbReference type="Gene3D" id="3.40.50.620">
    <property type="entry name" value="HUPs"/>
    <property type="match status" value="1"/>
</dbReference>
<dbReference type="NCBIfam" id="TIGR00268">
    <property type="entry name" value="ATP-dependent sacrificial sulfur transferase LarE"/>
    <property type="match status" value="1"/>
</dbReference>
<dbReference type="GO" id="GO:0016783">
    <property type="term" value="F:sulfurtransferase activity"/>
    <property type="evidence" value="ECO:0007669"/>
    <property type="project" value="InterPro"/>
</dbReference>
<keyword evidence="1" id="KW-0436">Ligase</keyword>
<dbReference type="CDD" id="cd01990">
    <property type="entry name" value="LarE-like"/>
    <property type="match status" value="1"/>
</dbReference>
<dbReference type="Pfam" id="PF02540">
    <property type="entry name" value="NAD_synthase"/>
    <property type="match status" value="1"/>
</dbReference>
<dbReference type="PANTHER" id="PTHR43169">
    <property type="entry name" value="EXSB FAMILY PROTEIN"/>
    <property type="match status" value="1"/>
</dbReference>
<comment type="caution">
    <text evidence="4">The sequence shown here is derived from an EMBL/GenBank/DDBJ whole genome shotgun (WGS) entry which is preliminary data.</text>
</comment>
<dbReference type="InterPro" id="IPR022310">
    <property type="entry name" value="NAD/GMP_synthase"/>
</dbReference>
<dbReference type="InterPro" id="IPR005232">
    <property type="entry name" value="LarE"/>
</dbReference>
<keyword evidence="5" id="KW-1185">Reference proteome</keyword>
<feature type="domain" description="NAD/GMP synthase" evidence="3">
    <location>
        <begin position="93"/>
        <end position="151"/>
    </location>
</feature>
<evidence type="ECO:0000259" key="3">
    <source>
        <dbReference type="Pfam" id="PF02540"/>
    </source>
</evidence>
<dbReference type="GO" id="GO:0006163">
    <property type="term" value="P:purine nucleotide metabolic process"/>
    <property type="evidence" value="ECO:0007669"/>
    <property type="project" value="UniProtKB-ARBA"/>
</dbReference>
<reference evidence="4 5" key="1">
    <citation type="journal article" date="2020" name="Microorganisms">
        <title>Osmotic Adaptation and Compatible Solute Biosynthesis of Phototrophic Bacteria as Revealed from Genome Analyses.</title>
        <authorList>
            <person name="Imhoff J.F."/>
            <person name="Rahn T."/>
            <person name="Kunzel S."/>
            <person name="Keller A."/>
            <person name="Neulinger S.C."/>
        </authorList>
    </citation>
    <scope>NUCLEOTIDE SEQUENCE [LARGE SCALE GENOMIC DNA]</scope>
    <source>
        <strain evidence="4 5">DSM 25653</strain>
    </source>
</reference>